<reference evidence="2" key="1">
    <citation type="submission" date="2017-08" db="EMBL/GenBank/DDBJ databases">
        <title>A dynamic microbial community with high functional redundancy inhabits the cold, oxic subseafloor aquifer.</title>
        <authorList>
            <person name="Tully B.J."/>
            <person name="Wheat C.G."/>
            <person name="Glazer B.T."/>
            <person name="Huber J.A."/>
        </authorList>
    </citation>
    <scope>NUCLEOTIDE SEQUENCE [LARGE SCALE GENOMIC DNA]</scope>
</reference>
<protein>
    <recommendedName>
        <fullName evidence="3">DUF924 domain-containing protein</fullName>
    </recommendedName>
</protein>
<comment type="caution">
    <text evidence="1">The sequence shown here is derived from an EMBL/GenBank/DDBJ whole genome shotgun (WGS) entry which is preliminary data.</text>
</comment>
<sequence>MAALLSIKKCKHIYILGNFLSATDVIQFWFEDIEPKQRFIKDLKFDEALQAKFSETHHLAAQGLLYAWREHPLDALAEIIVLDQFSRNIFRDTPKAFATDTLALVLAQEAIRKKFDKELDNSKRSFLYMPFMHSESKEIHDIALFLFDQPGLEDNFNFEVKHKTIIDRFGRYPHRNEILGRESTAEELEFLSQPGSSF</sequence>
<dbReference type="AlphaFoldDB" id="A0A2A4X064"/>
<dbReference type="InterPro" id="IPR010323">
    <property type="entry name" value="DUF924"/>
</dbReference>
<dbReference type="SUPFAM" id="SSF48452">
    <property type="entry name" value="TPR-like"/>
    <property type="match status" value="1"/>
</dbReference>
<evidence type="ECO:0000313" key="2">
    <source>
        <dbReference type="Proteomes" id="UP000218767"/>
    </source>
</evidence>
<dbReference type="Gene3D" id="1.20.58.320">
    <property type="entry name" value="TPR-like"/>
    <property type="match status" value="1"/>
</dbReference>
<gene>
    <name evidence="1" type="ORF">COB20_11395</name>
</gene>
<organism evidence="1 2">
    <name type="scientific">SAR86 cluster bacterium</name>
    <dbReference type="NCBI Taxonomy" id="2030880"/>
    <lineage>
        <taxon>Bacteria</taxon>
        <taxon>Pseudomonadati</taxon>
        <taxon>Pseudomonadota</taxon>
        <taxon>Gammaproteobacteria</taxon>
        <taxon>SAR86 cluster</taxon>
    </lineage>
</organism>
<evidence type="ECO:0008006" key="3">
    <source>
        <dbReference type="Google" id="ProtNLM"/>
    </source>
</evidence>
<accession>A0A2A4X064</accession>
<dbReference type="Gene3D" id="1.25.40.10">
    <property type="entry name" value="Tetratricopeptide repeat domain"/>
    <property type="match status" value="1"/>
</dbReference>
<evidence type="ECO:0000313" key="1">
    <source>
        <dbReference type="EMBL" id="PCI76092.1"/>
    </source>
</evidence>
<dbReference type="EMBL" id="NVUL01000062">
    <property type="protein sequence ID" value="PCI76092.1"/>
    <property type="molecule type" value="Genomic_DNA"/>
</dbReference>
<name>A0A2A4X064_9GAMM</name>
<dbReference type="Proteomes" id="UP000218767">
    <property type="component" value="Unassembled WGS sequence"/>
</dbReference>
<dbReference type="Pfam" id="PF06041">
    <property type="entry name" value="DUF924"/>
    <property type="match status" value="1"/>
</dbReference>
<proteinExistence type="predicted"/>
<dbReference type="InterPro" id="IPR011990">
    <property type="entry name" value="TPR-like_helical_dom_sf"/>
</dbReference>